<dbReference type="InterPro" id="IPR001789">
    <property type="entry name" value="Sig_transdc_resp-reg_receiver"/>
</dbReference>
<feature type="region of interest" description="Disordered" evidence="10">
    <location>
        <begin position="720"/>
        <end position="739"/>
    </location>
</feature>
<evidence type="ECO:0000313" key="14">
    <source>
        <dbReference type="Proteomes" id="UP001604277"/>
    </source>
</evidence>
<dbReference type="InterPro" id="IPR010402">
    <property type="entry name" value="CCT_domain"/>
</dbReference>
<evidence type="ECO:0000256" key="3">
    <source>
        <dbReference type="ARBA" id="ARBA00023012"/>
    </source>
</evidence>
<evidence type="ECO:0000256" key="4">
    <source>
        <dbReference type="ARBA" id="ARBA00023015"/>
    </source>
</evidence>
<evidence type="ECO:0000256" key="2">
    <source>
        <dbReference type="ARBA" id="ARBA00010330"/>
    </source>
</evidence>
<keyword evidence="3" id="KW-0902">Two-component regulatory system</keyword>
<dbReference type="GO" id="GO:0000160">
    <property type="term" value="P:phosphorelay signal transduction system"/>
    <property type="evidence" value="ECO:0007669"/>
    <property type="project" value="UniProtKB-KW"/>
</dbReference>
<dbReference type="Gene3D" id="3.40.50.2300">
    <property type="match status" value="1"/>
</dbReference>
<feature type="region of interest" description="Disordered" evidence="10">
    <location>
        <begin position="611"/>
        <end position="649"/>
    </location>
</feature>
<feature type="region of interest" description="Disordered" evidence="10">
    <location>
        <begin position="469"/>
        <end position="535"/>
    </location>
</feature>
<dbReference type="GO" id="GO:0005634">
    <property type="term" value="C:nucleus"/>
    <property type="evidence" value="ECO:0007669"/>
    <property type="project" value="UniProtKB-SubCell"/>
</dbReference>
<feature type="compositionally biased region" description="Polar residues" evidence="10">
    <location>
        <begin position="492"/>
        <end position="510"/>
    </location>
</feature>
<feature type="compositionally biased region" description="Low complexity" evidence="10">
    <location>
        <begin position="624"/>
        <end position="642"/>
    </location>
</feature>
<dbReference type="Proteomes" id="UP001604277">
    <property type="component" value="Unassembled WGS sequence"/>
</dbReference>
<feature type="compositionally biased region" description="Low complexity" evidence="10">
    <location>
        <begin position="259"/>
        <end position="269"/>
    </location>
</feature>
<dbReference type="EMBL" id="JBFOLJ010000013">
    <property type="protein sequence ID" value="KAL2482416.1"/>
    <property type="molecule type" value="Genomic_DNA"/>
</dbReference>
<reference evidence="14" key="1">
    <citation type="submission" date="2024-07" db="EMBL/GenBank/DDBJ databases">
        <title>Two chromosome-level genome assemblies of Korean endemic species Abeliophyllum distichum and Forsythia ovata (Oleaceae).</title>
        <authorList>
            <person name="Jang H."/>
        </authorList>
    </citation>
    <scope>NUCLEOTIDE SEQUENCE [LARGE SCALE GENOMIC DNA]</scope>
</reference>
<dbReference type="GO" id="GO:0007623">
    <property type="term" value="P:circadian rhythm"/>
    <property type="evidence" value="ECO:0007669"/>
    <property type="project" value="UniProtKB-ARBA"/>
</dbReference>
<accession>A0ABD1R2R8</accession>
<dbReference type="CDD" id="cd17582">
    <property type="entry name" value="psREC_PRR"/>
    <property type="match status" value="1"/>
</dbReference>
<protein>
    <submittedName>
        <fullName evidence="13">Two-component response regulator-like APRR7</fullName>
    </submittedName>
</protein>
<dbReference type="AlphaFoldDB" id="A0ABD1R2R8"/>
<feature type="domain" description="CCT" evidence="12">
    <location>
        <begin position="677"/>
        <end position="719"/>
    </location>
</feature>
<dbReference type="InterPro" id="IPR045279">
    <property type="entry name" value="ARR-like"/>
</dbReference>
<comment type="caution">
    <text evidence="13">The sequence shown here is derived from an EMBL/GenBank/DDBJ whole genome shotgun (WGS) entry which is preliminary data.</text>
</comment>
<keyword evidence="5" id="KW-0090">Biological rhythms</keyword>
<proteinExistence type="inferred from homology"/>
<evidence type="ECO:0000313" key="13">
    <source>
        <dbReference type="EMBL" id="KAL2482416.1"/>
    </source>
</evidence>
<dbReference type="PROSITE" id="PS50110">
    <property type="entry name" value="RESPONSE_REGULATORY"/>
    <property type="match status" value="1"/>
</dbReference>
<organism evidence="13 14">
    <name type="scientific">Forsythia ovata</name>
    <dbReference type="NCBI Taxonomy" id="205694"/>
    <lineage>
        <taxon>Eukaryota</taxon>
        <taxon>Viridiplantae</taxon>
        <taxon>Streptophyta</taxon>
        <taxon>Embryophyta</taxon>
        <taxon>Tracheophyta</taxon>
        <taxon>Spermatophyta</taxon>
        <taxon>Magnoliopsida</taxon>
        <taxon>eudicotyledons</taxon>
        <taxon>Gunneridae</taxon>
        <taxon>Pentapetalae</taxon>
        <taxon>asterids</taxon>
        <taxon>lamiids</taxon>
        <taxon>Lamiales</taxon>
        <taxon>Oleaceae</taxon>
        <taxon>Forsythieae</taxon>
        <taxon>Forsythia</taxon>
    </lineage>
</organism>
<evidence type="ECO:0000256" key="1">
    <source>
        <dbReference type="ARBA" id="ARBA00004123"/>
    </source>
</evidence>
<dbReference type="InterPro" id="IPR011006">
    <property type="entry name" value="CheY-like_superfamily"/>
</dbReference>
<feature type="compositionally biased region" description="Basic and acidic residues" evidence="10">
    <location>
        <begin position="512"/>
        <end position="523"/>
    </location>
</feature>
<dbReference type="PANTHER" id="PTHR43874:SF190">
    <property type="entry name" value="TWO-COMPONENT RESPONSE REGULATOR-LIKE PRR37 ISOFORM X1"/>
    <property type="match status" value="1"/>
</dbReference>
<dbReference type="SUPFAM" id="SSF52172">
    <property type="entry name" value="CheY-like"/>
    <property type="match status" value="1"/>
</dbReference>
<comment type="subcellular location">
    <subcellularLocation>
        <location evidence="1 9">Nucleus</location>
    </subcellularLocation>
</comment>
<dbReference type="Pfam" id="PF00072">
    <property type="entry name" value="Response_reg"/>
    <property type="match status" value="1"/>
</dbReference>
<gene>
    <name evidence="13" type="ORF">Fot_43860</name>
</gene>
<dbReference type="SMART" id="SM00448">
    <property type="entry name" value="REC"/>
    <property type="match status" value="1"/>
</dbReference>
<evidence type="ECO:0000256" key="8">
    <source>
        <dbReference type="PROSITE-ProRule" id="PRU00169"/>
    </source>
</evidence>
<evidence type="ECO:0000256" key="10">
    <source>
        <dbReference type="SAM" id="MobiDB-lite"/>
    </source>
</evidence>
<feature type="domain" description="Response regulatory" evidence="11">
    <location>
        <begin position="85"/>
        <end position="203"/>
    </location>
</feature>
<evidence type="ECO:0000256" key="6">
    <source>
        <dbReference type="ARBA" id="ARBA00023163"/>
    </source>
</evidence>
<comment type="caution">
    <text evidence="8">Lacks conserved residue(s) required for the propagation of feature annotation.</text>
</comment>
<evidence type="ECO:0000256" key="7">
    <source>
        <dbReference type="ARBA" id="ARBA00023242"/>
    </source>
</evidence>
<comment type="similarity">
    <text evidence="2">Belongs to the ARR-like family.</text>
</comment>
<dbReference type="GO" id="GO:0010017">
    <property type="term" value="P:red or far-red light signaling pathway"/>
    <property type="evidence" value="ECO:0007669"/>
    <property type="project" value="UniProtKB-ARBA"/>
</dbReference>
<sequence>MEANGHPTNGLVELNHHHMQNCPYGITGDRKGVFEEEELRNNEVSKQHTKSVQAQAIKQTQQQEPRGAQWPLVLWERFLPLGSLKVLLVENDESTQQVVKALLRNCSYEVTAVANGLQAWKILEDTTNHIDLVLTELSMPYLSGIGLLTKIKNHKTCKNIPVIMMSANDSMGIVFKCLSKGAADFLLKPIRKNEVKNLWQHVWRKCQSSSCSESESGIRTQKSTKSKCSDVLDNYNDSGDEGDNESVGLNARGGNDDISSTQSSWSKTSVEGGSPQPLSPWNELANAPDSTSSQDIHSRLNVLRVPTASTIKHLKQDDALDNTKMGKDLEIGLLNNPNLELQGQGEDVFASTLDTENDKFHVLDSMEDSNNSKMEKVDLRNGSSSPIDAITNIPIHLMVSVSHNVSSDLSKITNDKHTAYDPKEMSCLEISLKRLRETSDTGIDTLQQNVLRRSDVSAFSRYNANATSANEGRCFPVNNSSEASKTGVRPYQGSNGSSPNNDLGSTTNNAFAKKEGNNDKTMPDHPSSASQPMQQGNTFRQPIILDKPDTSNTTLAQGKALDWQNKVQNHHHHHHHHHHHYQHHHPYNLQEQQPLNHEDLSLGNLTAVAAKGGPSDKLGQEMEGNANNYGSASGSNGQNGSSGHHESDNKAIAKCGAGEGSGCGSRSEVDQNRLSQREASLNKFRQKRKERCFEKKVRYHSRKRLAEQRPRVKGQFVRQITDENRNQAENRTGIADLGT</sequence>
<dbReference type="FunFam" id="3.40.50.2300:FF:000214">
    <property type="entry name" value="Two-component response regulator-like PRR37"/>
    <property type="match status" value="1"/>
</dbReference>
<dbReference type="Pfam" id="PF06203">
    <property type="entry name" value="CCT"/>
    <property type="match status" value="1"/>
</dbReference>
<dbReference type="GO" id="GO:0045892">
    <property type="term" value="P:negative regulation of DNA-templated transcription"/>
    <property type="evidence" value="ECO:0007669"/>
    <property type="project" value="UniProtKB-ARBA"/>
</dbReference>
<evidence type="ECO:0000259" key="11">
    <source>
        <dbReference type="PROSITE" id="PS50110"/>
    </source>
</evidence>
<evidence type="ECO:0000256" key="5">
    <source>
        <dbReference type="ARBA" id="ARBA00023108"/>
    </source>
</evidence>
<evidence type="ECO:0000259" key="12">
    <source>
        <dbReference type="PROSITE" id="PS51017"/>
    </source>
</evidence>
<dbReference type="PANTHER" id="PTHR43874">
    <property type="entry name" value="TWO-COMPONENT RESPONSE REGULATOR"/>
    <property type="match status" value="1"/>
</dbReference>
<keyword evidence="6" id="KW-0804">Transcription</keyword>
<keyword evidence="14" id="KW-1185">Reference proteome</keyword>
<name>A0ABD1R2R8_9LAMI</name>
<evidence type="ECO:0000256" key="9">
    <source>
        <dbReference type="PROSITE-ProRule" id="PRU00357"/>
    </source>
</evidence>
<keyword evidence="4" id="KW-0805">Transcription regulation</keyword>
<feature type="region of interest" description="Disordered" evidence="10">
    <location>
        <begin position="229"/>
        <end position="297"/>
    </location>
</feature>
<keyword evidence="7 9" id="KW-0539">Nucleus</keyword>
<dbReference type="PROSITE" id="PS51017">
    <property type="entry name" value="CCT"/>
    <property type="match status" value="1"/>
</dbReference>